<feature type="transmembrane region" description="Helical" evidence="7">
    <location>
        <begin position="149"/>
        <end position="167"/>
    </location>
</feature>
<dbReference type="RefSeq" id="WP_216457926.1">
    <property type="nucleotide sequence ID" value="NZ_JAHLQL010000008.1"/>
</dbReference>
<evidence type="ECO:0000256" key="1">
    <source>
        <dbReference type="ARBA" id="ARBA00004651"/>
    </source>
</evidence>
<dbReference type="Pfam" id="PF00892">
    <property type="entry name" value="EamA"/>
    <property type="match status" value="2"/>
</dbReference>
<feature type="transmembrane region" description="Helical" evidence="7">
    <location>
        <begin position="261"/>
        <end position="277"/>
    </location>
</feature>
<evidence type="ECO:0000256" key="6">
    <source>
        <dbReference type="ARBA" id="ARBA00023136"/>
    </source>
</evidence>
<evidence type="ECO:0000313" key="10">
    <source>
        <dbReference type="Proteomes" id="UP000736583"/>
    </source>
</evidence>
<comment type="caution">
    <text evidence="9">The sequence shown here is derived from an EMBL/GenBank/DDBJ whole genome shotgun (WGS) entry which is preliminary data.</text>
</comment>
<proteinExistence type="inferred from homology"/>
<dbReference type="PANTHER" id="PTHR42920:SF5">
    <property type="entry name" value="EAMA DOMAIN-CONTAINING PROTEIN"/>
    <property type="match status" value="1"/>
</dbReference>
<accession>A0ABS6F420</accession>
<feature type="transmembrane region" description="Helical" evidence="7">
    <location>
        <begin position="37"/>
        <end position="55"/>
    </location>
</feature>
<keyword evidence="3" id="KW-1003">Cell membrane</keyword>
<feature type="transmembrane region" description="Helical" evidence="7">
    <location>
        <begin position="95"/>
        <end position="113"/>
    </location>
</feature>
<evidence type="ECO:0000313" key="9">
    <source>
        <dbReference type="EMBL" id="MBU5593250.1"/>
    </source>
</evidence>
<keyword evidence="6 7" id="KW-0472">Membrane</keyword>
<evidence type="ECO:0000256" key="2">
    <source>
        <dbReference type="ARBA" id="ARBA00007362"/>
    </source>
</evidence>
<evidence type="ECO:0000256" key="7">
    <source>
        <dbReference type="SAM" id="Phobius"/>
    </source>
</evidence>
<feature type="transmembrane region" description="Helical" evidence="7">
    <location>
        <begin position="120"/>
        <end position="137"/>
    </location>
</feature>
<keyword evidence="10" id="KW-1185">Reference proteome</keyword>
<evidence type="ECO:0000259" key="8">
    <source>
        <dbReference type="Pfam" id="PF00892"/>
    </source>
</evidence>
<dbReference type="EMBL" id="JAHLQL010000008">
    <property type="protein sequence ID" value="MBU5593250.1"/>
    <property type="molecule type" value="Genomic_DNA"/>
</dbReference>
<feature type="transmembrane region" description="Helical" evidence="7">
    <location>
        <begin position="174"/>
        <end position="194"/>
    </location>
</feature>
<evidence type="ECO:0000256" key="5">
    <source>
        <dbReference type="ARBA" id="ARBA00022989"/>
    </source>
</evidence>
<feature type="transmembrane region" description="Helical" evidence="7">
    <location>
        <begin position="67"/>
        <end position="89"/>
    </location>
</feature>
<organism evidence="9 10">
    <name type="scientific">Clostridium simiarum</name>
    <dbReference type="NCBI Taxonomy" id="2841506"/>
    <lineage>
        <taxon>Bacteria</taxon>
        <taxon>Bacillati</taxon>
        <taxon>Bacillota</taxon>
        <taxon>Clostridia</taxon>
        <taxon>Eubacteriales</taxon>
        <taxon>Clostridiaceae</taxon>
        <taxon>Clostridium</taxon>
    </lineage>
</organism>
<reference evidence="9 10" key="1">
    <citation type="submission" date="2021-06" db="EMBL/GenBank/DDBJ databases">
        <authorList>
            <person name="Sun Q."/>
            <person name="Li D."/>
        </authorList>
    </citation>
    <scope>NUCLEOTIDE SEQUENCE [LARGE SCALE GENOMIC DNA]</scope>
    <source>
        <strain evidence="9 10">MSJ-4</strain>
    </source>
</reference>
<dbReference type="InterPro" id="IPR051258">
    <property type="entry name" value="Diverse_Substrate_Transporter"/>
</dbReference>
<dbReference type="PANTHER" id="PTHR42920">
    <property type="entry name" value="OS03G0707200 PROTEIN-RELATED"/>
    <property type="match status" value="1"/>
</dbReference>
<feature type="domain" description="EamA" evidence="8">
    <location>
        <begin position="145"/>
        <end position="277"/>
    </location>
</feature>
<name>A0ABS6F420_9CLOT</name>
<feature type="transmembrane region" description="Helical" evidence="7">
    <location>
        <begin position="206"/>
        <end position="224"/>
    </location>
</feature>
<comment type="subcellular location">
    <subcellularLocation>
        <location evidence="1">Cell membrane</location>
        <topology evidence="1">Multi-pass membrane protein</topology>
    </subcellularLocation>
</comment>
<evidence type="ECO:0000256" key="4">
    <source>
        <dbReference type="ARBA" id="ARBA00022692"/>
    </source>
</evidence>
<keyword evidence="4 7" id="KW-0812">Transmembrane</keyword>
<feature type="domain" description="EamA" evidence="8">
    <location>
        <begin position="6"/>
        <end position="136"/>
    </location>
</feature>
<comment type="similarity">
    <text evidence="2">Belongs to the EamA transporter family.</text>
</comment>
<dbReference type="Proteomes" id="UP000736583">
    <property type="component" value="Unassembled WGS sequence"/>
</dbReference>
<protein>
    <submittedName>
        <fullName evidence="9">DMT family transporter</fullName>
    </submittedName>
</protein>
<feature type="transmembrane region" description="Helical" evidence="7">
    <location>
        <begin position="236"/>
        <end position="255"/>
    </location>
</feature>
<evidence type="ECO:0000256" key="3">
    <source>
        <dbReference type="ARBA" id="ARBA00022475"/>
    </source>
</evidence>
<keyword evidence="5 7" id="KW-1133">Transmembrane helix</keyword>
<gene>
    <name evidence="9" type="ORF">KQI89_15990</name>
</gene>
<dbReference type="InterPro" id="IPR000620">
    <property type="entry name" value="EamA_dom"/>
</dbReference>
<sequence length="291" mass="31872">MKNKTADLSLALVAIIWGTGFVASQMALDANLAPFQIMTYRFFISSILMVVLFWKEFRKINIATFKAGALIGCFLFIAFAFQTIGLQYTTPSKNAFITATNVVIVPFLYWILAKKRPDKYSAIGAFLTIIGISFLTLEGSFTIKSGDLLTLVCALGFAMHITSIGYYAQKHNPIQLTIVQMIAAFILSMIAQLFTKNASPITSKGIMSVMYLGVVSTTIAFLIQNVAQKYTSATKTAIILSTEAVFGTLASVILLGEKLSLKMFIGCIIIFLAIIITETKLSFIRRKPSTG</sequence>